<dbReference type="PROSITE" id="PS50883">
    <property type="entry name" value="EAL"/>
    <property type="match status" value="1"/>
</dbReference>
<dbReference type="InterPro" id="IPR035965">
    <property type="entry name" value="PAS-like_dom_sf"/>
</dbReference>
<dbReference type="SMART" id="SM00267">
    <property type="entry name" value="GGDEF"/>
    <property type="match status" value="1"/>
</dbReference>
<reference evidence="5 6" key="1">
    <citation type="submission" date="2018-05" db="EMBL/GenBank/DDBJ databases">
        <title>Rhodoferax soyangensis sp.nov., isolated from an oligotrophic freshwater lake.</title>
        <authorList>
            <person name="Park M."/>
        </authorList>
    </citation>
    <scope>NUCLEOTIDE SEQUENCE [LARGE SCALE GENOMIC DNA]</scope>
    <source>
        <strain evidence="5 6">IMCC26218</strain>
    </source>
</reference>
<dbReference type="SMART" id="SM00052">
    <property type="entry name" value="EAL"/>
    <property type="match status" value="1"/>
</dbReference>
<gene>
    <name evidence="5" type="ORF">DIC66_17895</name>
</gene>
<dbReference type="Gene3D" id="3.30.70.270">
    <property type="match status" value="1"/>
</dbReference>
<dbReference type="Gene3D" id="3.20.20.450">
    <property type="entry name" value="EAL domain"/>
    <property type="match status" value="1"/>
</dbReference>
<dbReference type="InterPro" id="IPR000700">
    <property type="entry name" value="PAS-assoc_C"/>
</dbReference>
<dbReference type="Pfam" id="PF00563">
    <property type="entry name" value="EAL"/>
    <property type="match status" value="1"/>
</dbReference>
<dbReference type="InterPro" id="IPR001633">
    <property type="entry name" value="EAL_dom"/>
</dbReference>
<dbReference type="EMBL" id="QFZK01000015">
    <property type="protein sequence ID" value="RFO95547.1"/>
    <property type="molecule type" value="Genomic_DNA"/>
</dbReference>
<dbReference type="FunFam" id="3.30.70.270:FF:000001">
    <property type="entry name" value="Diguanylate cyclase domain protein"/>
    <property type="match status" value="1"/>
</dbReference>
<feature type="domain" description="GGDEF" evidence="4">
    <location>
        <begin position="323"/>
        <end position="456"/>
    </location>
</feature>
<dbReference type="SUPFAM" id="SSF55073">
    <property type="entry name" value="Nucleotide cyclase"/>
    <property type="match status" value="1"/>
</dbReference>
<dbReference type="GO" id="GO:0003824">
    <property type="term" value="F:catalytic activity"/>
    <property type="evidence" value="ECO:0007669"/>
    <property type="project" value="UniProtKB-ARBA"/>
</dbReference>
<dbReference type="SUPFAM" id="SSF141868">
    <property type="entry name" value="EAL domain-like"/>
    <property type="match status" value="1"/>
</dbReference>
<dbReference type="Proteomes" id="UP000260665">
    <property type="component" value="Unassembled WGS sequence"/>
</dbReference>
<dbReference type="Pfam" id="PF13426">
    <property type="entry name" value="PAS_9"/>
    <property type="match status" value="1"/>
</dbReference>
<feature type="domain" description="PAS" evidence="1">
    <location>
        <begin position="166"/>
        <end position="212"/>
    </location>
</feature>
<dbReference type="OrthoDB" id="9813903at2"/>
<sequence>MLLVALAAFVFMRYYHHALHIRTRAEQALLQMQAHMQASHDLLDRLSQHVPGVIYQYLERADGSSAFPYASQGLEEMFGVAPANFMRDGTPIFERVYADDSAALTASSQESTRSLSTWQHEFRINDRSGAIRWLSGLANPMRLDDGSTLWHGFIKDVTERKRLEARLTLAASVFTSAKEGILITDAAGTIVDVNETFCLITGFSHEEALGQNPRMLNSGRQPPEFYAQLWSSLHEKGHWYGEVWNRRKSGDVYAEMLTISSVHDAAGAIQNYVALFSDITPFKEHQQQLEHIAHYDALTGLPNRVLLADRLHQALIQSQRRKLCLAVVFLDLDGFKAVNDTHGHAAGDELLIALAQHMQSALREGDTLARIGGDEFVAILTDLEHAHDCEPILVRLLQTACEPVHLGQLDLRVSASMGVTLYPQDGAEVDLLMRQADQAMYAAKQAGKNRYHLFDVTQDAAIRQQRNSLERIEQGLALGQFVLFYQPKVNLRTGTVVGAEALIRWHHPERGLLYPAAFLPVIENHPVSIKLGEWVVHSALAQVSLWDAQGQSLPVSVNISALQLQQQDFPDRLRSLLADFPGLWPGLLELEVLETSAFEDLSRVSAIIAKCQDMGIRFALDDFGTGYSSLTYLKHLPVETLKIDQSFVRDMLIDANDLAIVNGIIGLARAFGRQVVAEGVETTAHRDLLVSIGCDVAQGFGIARPMPAKDFPAWVKQWQCHSDASNMLASRTSS</sequence>
<protein>
    <submittedName>
        <fullName evidence="5">GGDEF domain-containing protein</fullName>
    </submittedName>
</protein>
<evidence type="ECO:0000259" key="3">
    <source>
        <dbReference type="PROSITE" id="PS50883"/>
    </source>
</evidence>
<dbReference type="SUPFAM" id="SSF55785">
    <property type="entry name" value="PYP-like sensor domain (PAS domain)"/>
    <property type="match status" value="2"/>
</dbReference>
<dbReference type="InterPro" id="IPR013655">
    <property type="entry name" value="PAS_fold_3"/>
</dbReference>
<feature type="domain" description="PAC" evidence="2">
    <location>
        <begin position="118"/>
        <end position="169"/>
    </location>
</feature>
<organism evidence="5 6">
    <name type="scientific">Rhodoferax lacus</name>
    <dbReference type="NCBI Taxonomy" id="2184758"/>
    <lineage>
        <taxon>Bacteria</taxon>
        <taxon>Pseudomonadati</taxon>
        <taxon>Pseudomonadota</taxon>
        <taxon>Betaproteobacteria</taxon>
        <taxon>Burkholderiales</taxon>
        <taxon>Comamonadaceae</taxon>
        <taxon>Rhodoferax</taxon>
    </lineage>
</organism>
<evidence type="ECO:0000259" key="1">
    <source>
        <dbReference type="PROSITE" id="PS50112"/>
    </source>
</evidence>
<comment type="caution">
    <text evidence="5">The sequence shown here is derived from an EMBL/GenBank/DDBJ whole genome shotgun (WGS) entry which is preliminary data.</text>
</comment>
<dbReference type="PROSITE" id="PS50887">
    <property type="entry name" value="GGDEF"/>
    <property type="match status" value="1"/>
</dbReference>
<dbReference type="InterPro" id="IPR052155">
    <property type="entry name" value="Biofilm_reg_signaling"/>
</dbReference>
<dbReference type="InterPro" id="IPR035919">
    <property type="entry name" value="EAL_sf"/>
</dbReference>
<dbReference type="CDD" id="cd01948">
    <property type="entry name" value="EAL"/>
    <property type="match status" value="1"/>
</dbReference>
<evidence type="ECO:0000313" key="6">
    <source>
        <dbReference type="Proteomes" id="UP000260665"/>
    </source>
</evidence>
<dbReference type="NCBIfam" id="TIGR00229">
    <property type="entry name" value="sensory_box"/>
    <property type="match status" value="2"/>
</dbReference>
<dbReference type="InterPro" id="IPR001610">
    <property type="entry name" value="PAC"/>
</dbReference>
<dbReference type="InterPro" id="IPR000160">
    <property type="entry name" value="GGDEF_dom"/>
</dbReference>
<dbReference type="PROSITE" id="PS50113">
    <property type="entry name" value="PAC"/>
    <property type="match status" value="2"/>
</dbReference>
<dbReference type="Gene3D" id="3.30.450.20">
    <property type="entry name" value="PAS domain"/>
    <property type="match status" value="2"/>
</dbReference>
<accession>A0A3E1R8A0</accession>
<keyword evidence="6" id="KW-1185">Reference proteome</keyword>
<dbReference type="CDD" id="cd00130">
    <property type="entry name" value="PAS"/>
    <property type="match status" value="2"/>
</dbReference>
<feature type="domain" description="PAC" evidence="2">
    <location>
        <begin position="239"/>
        <end position="291"/>
    </location>
</feature>
<dbReference type="PANTHER" id="PTHR44757:SF2">
    <property type="entry name" value="BIOFILM ARCHITECTURE MAINTENANCE PROTEIN MBAA"/>
    <property type="match status" value="1"/>
</dbReference>
<evidence type="ECO:0000313" key="5">
    <source>
        <dbReference type="EMBL" id="RFO95547.1"/>
    </source>
</evidence>
<evidence type="ECO:0000259" key="4">
    <source>
        <dbReference type="PROSITE" id="PS50887"/>
    </source>
</evidence>
<dbReference type="NCBIfam" id="TIGR00254">
    <property type="entry name" value="GGDEF"/>
    <property type="match status" value="1"/>
</dbReference>
<dbReference type="PROSITE" id="PS50112">
    <property type="entry name" value="PAS"/>
    <property type="match status" value="1"/>
</dbReference>
<dbReference type="Pfam" id="PF08447">
    <property type="entry name" value="PAS_3"/>
    <property type="match status" value="1"/>
</dbReference>
<dbReference type="CDD" id="cd01949">
    <property type="entry name" value="GGDEF"/>
    <property type="match status" value="1"/>
</dbReference>
<dbReference type="SMART" id="SM00091">
    <property type="entry name" value="PAS"/>
    <property type="match status" value="2"/>
</dbReference>
<feature type="domain" description="EAL" evidence="3">
    <location>
        <begin position="465"/>
        <end position="719"/>
    </location>
</feature>
<dbReference type="InterPro" id="IPR000014">
    <property type="entry name" value="PAS"/>
</dbReference>
<dbReference type="SMART" id="SM00086">
    <property type="entry name" value="PAC"/>
    <property type="match status" value="2"/>
</dbReference>
<dbReference type="PANTHER" id="PTHR44757">
    <property type="entry name" value="DIGUANYLATE CYCLASE DGCP"/>
    <property type="match status" value="1"/>
</dbReference>
<dbReference type="AlphaFoldDB" id="A0A3E1R8A0"/>
<proteinExistence type="predicted"/>
<evidence type="ECO:0000259" key="2">
    <source>
        <dbReference type="PROSITE" id="PS50113"/>
    </source>
</evidence>
<dbReference type="InterPro" id="IPR043128">
    <property type="entry name" value="Rev_trsase/Diguanyl_cyclase"/>
</dbReference>
<dbReference type="Pfam" id="PF00990">
    <property type="entry name" value="GGDEF"/>
    <property type="match status" value="1"/>
</dbReference>
<name>A0A3E1R8A0_9BURK</name>
<dbReference type="InterPro" id="IPR029787">
    <property type="entry name" value="Nucleotide_cyclase"/>
</dbReference>